<dbReference type="PANTHER" id="PTHR11113">
    <property type="entry name" value="N-ACETYLGLUCOSAMINE-6-PHOSPHATE DEACETYLASE"/>
    <property type="match status" value="1"/>
</dbReference>
<gene>
    <name evidence="11" type="primary">NAG2_1</name>
    <name evidence="11" type="ORF">AAF712_000231</name>
</gene>
<evidence type="ECO:0000256" key="9">
    <source>
        <dbReference type="SAM" id="MobiDB-lite"/>
    </source>
</evidence>
<dbReference type="Proteomes" id="UP001437256">
    <property type="component" value="Unassembled WGS sequence"/>
</dbReference>
<evidence type="ECO:0000256" key="8">
    <source>
        <dbReference type="PIRNR" id="PIRNR038994"/>
    </source>
</evidence>
<dbReference type="GO" id="GO:0008448">
    <property type="term" value="F:N-acetylglucosamine-6-phosphate deacetylase activity"/>
    <property type="evidence" value="ECO:0007669"/>
    <property type="project" value="UniProtKB-EC"/>
</dbReference>
<dbReference type="SUPFAM" id="SSF51556">
    <property type="entry name" value="Metallo-dependent hydrolases"/>
    <property type="match status" value="1"/>
</dbReference>
<dbReference type="InterPro" id="IPR011059">
    <property type="entry name" value="Metal-dep_hydrolase_composite"/>
</dbReference>
<evidence type="ECO:0000259" key="10">
    <source>
        <dbReference type="Pfam" id="PF01979"/>
    </source>
</evidence>
<keyword evidence="6 8" id="KW-0119">Carbohydrate metabolism</keyword>
<dbReference type="InterPro" id="IPR003764">
    <property type="entry name" value="GlcNAc_6-P_deAcase"/>
</dbReference>
<evidence type="ECO:0000256" key="1">
    <source>
        <dbReference type="ARBA" id="ARBA00010716"/>
    </source>
</evidence>
<evidence type="ECO:0000256" key="5">
    <source>
        <dbReference type="ARBA" id="ARBA00022801"/>
    </source>
</evidence>
<evidence type="ECO:0000256" key="4">
    <source>
        <dbReference type="ARBA" id="ARBA00022723"/>
    </source>
</evidence>
<proteinExistence type="inferred from homology"/>
<evidence type="ECO:0000313" key="12">
    <source>
        <dbReference type="Proteomes" id="UP001437256"/>
    </source>
</evidence>
<evidence type="ECO:0000256" key="6">
    <source>
        <dbReference type="ARBA" id="ARBA00023277"/>
    </source>
</evidence>
<evidence type="ECO:0000256" key="3">
    <source>
        <dbReference type="ARBA" id="ARBA00018029"/>
    </source>
</evidence>
<name>A0ABR3AHJ3_9AGAR</name>
<dbReference type="EC" id="3.5.1.25" evidence="2 8"/>
<feature type="region of interest" description="Disordered" evidence="9">
    <location>
        <begin position="248"/>
        <end position="271"/>
    </location>
</feature>
<dbReference type="PIRSF" id="PIRSF038994">
    <property type="entry name" value="NagA"/>
    <property type="match status" value="1"/>
</dbReference>
<keyword evidence="4" id="KW-0479">Metal-binding</keyword>
<sequence length="425" mass="46014">MGALSRKTFGSIKSPVEYWIPNPGLIDIQINGAYGFDFSGQDYDEEAYQKGLNMVIEKIVETGVTSLVPTVVTQDRALYPNALQRLRPSSNRKSAAILGWHAEGPFLDSSKRGAHSPAWLADAPEGFKSIEETYGSTNVSTNQDWRKGGAIDGDTVGARIVTLAPEVQGILDAIEELTNRGIVVSMGHSAATSVVAMEAAKRGASLITHLFNAMPQLHHRDPAIIGLLGASSKSQRTPPIQKLVEATSDRAEALDSSVSPNPTPGVQGTTSPVPQFKRPFYTIIADGVHLHPQSIKMAYSTFPEGCVLMTDALHILDPHLKDGVHEWHHGKKVFKDGDKLYVHGTTTLCGSCVTLDKCVRNLTEFTEISLGEAIKCATFNPAKCLGIEARKGTLRPGADADLVVFDEHGIPQSTWIKGRKVWTQN</sequence>
<comment type="similarity">
    <text evidence="1 8">Belongs to the metallo-dependent hydrolases superfamily. NagA family.</text>
</comment>
<feature type="compositionally biased region" description="Polar residues" evidence="9">
    <location>
        <begin position="256"/>
        <end position="271"/>
    </location>
</feature>
<accession>A0ABR3AHJ3</accession>
<evidence type="ECO:0000313" key="11">
    <source>
        <dbReference type="EMBL" id="KAL0072468.1"/>
    </source>
</evidence>
<feature type="domain" description="Amidohydrolase-related" evidence="10">
    <location>
        <begin position="23"/>
        <end position="421"/>
    </location>
</feature>
<dbReference type="SUPFAM" id="SSF51338">
    <property type="entry name" value="Composite domain of metallo-dependent hydrolases"/>
    <property type="match status" value="1"/>
</dbReference>
<dbReference type="PANTHER" id="PTHR11113:SF14">
    <property type="entry name" value="N-ACETYLGLUCOSAMINE-6-PHOSPHATE DEACETYLASE"/>
    <property type="match status" value="1"/>
</dbReference>
<comment type="catalytic activity">
    <reaction evidence="7 8">
        <text>N-acetyl-D-glucosamine 6-phosphate + H2O = D-glucosamine 6-phosphate + acetate</text>
        <dbReference type="Rhea" id="RHEA:22936"/>
        <dbReference type="ChEBI" id="CHEBI:15377"/>
        <dbReference type="ChEBI" id="CHEBI:30089"/>
        <dbReference type="ChEBI" id="CHEBI:57513"/>
        <dbReference type="ChEBI" id="CHEBI:58725"/>
        <dbReference type="EC" id="3.5.1.25"/>
    </reaction>
</comment>
<protein>
    <recommendedName>
        <fullName evidence="3 8">N-acetylglucosamine-6-phosphate deacetylase</fullName>
        <ecNumber evidence="2 8">3.5.1.25</ecNumber>
    </recommendedName>
</protein>
<organism evidence="11 12">
    <name type="scientific">Marasmius tenuissimus</name>
    <dbReference type="NCBI Taxonomy" id="585030"/>
    <lineage>
        <taxon>Eukaryota</taxon>
        <taxon>Fungi</taxon>
        <taxon>Dikarya</taxon>
        <taxon>Basidiomycota</taxon>
        <taxon>Agaricomycotina</taxon>
        <taxon>Agaricomycetes</taxon>
        <taxon>Agaricomycetidae</taxon>
        <taxon>Agaricales</taxon>
        <taxon>Marasmiineae</taxon>
        <taxon>Marasmiaceae</taxon>
        <taxon>Marasmius</taxon>
    </lineage>
</organism>
<evidence type="ECO:0000256" key="7">
    <source>
        <dbReference type="ARBA" id="ARBA00047647"/>
    </source>
</evidence>
<dbReference type="InterPro" id="IPR006680">
    <property type="entry name" value="Amidohydro-rel"/>
</dbReference>
<keyword evidence="5 8" id="KW-0378">Hydrolase</keyword>
<dbReference type="Pfam" id="PF01979">
    <property type="entry name" value="Amidohydro_1"/>
    <property type="match status" value="1"/>
</dbReference>
<dbReference type="InterPro" id="IPR032466">
    <property type="entry name" value="Metal_Hydrolase"/>
</dbReference>
<keyword evidence="12" id="KW-1185">Reference proteome</keyword>
<dbReference type="EMBL" id="JBBXMP010000001">
    <property type="protein sequence ID" value="KAL0072468.1"/>
    <property type="molecule type" value="Genomic_DNA"/>
</dbReference>
<dbReference type="Gene3D" id="3.20.20.140">
    <property type="entry name" value="Metal-dependent hydrolases"/>
    <property type="match status" value="1"/>
</dbReference>
<comment type="caution">
    <text evidence="11">The sequence shown here is derived from an EMBL/GenBank/DDBJ whole genome shotgun (WGS) entry which is preliminary data.</text>
</comment>
<evidence type="ECO:0000256" key="2">
    <source>
        <dbReference type="ARBA" id="ARBA00011899"/>
    </source>
</evidence>
<reference evidence="11 12" key="1">
    <citation type="submission" date="2024-05" db="EMBL/GenBank/DDBJ databases">
        <title>A draft genome resource for the thread blight pathogen Marasmius tenuissimus strain MS-2.</title>
        <authorList>
            <person name="Yulfo-Soto G.E."/>
            <person name="Baruah I.K."/>
            <person name="Amoako-Attah I."/>
            <person name="Bukari Y."/>
            <person name="Meinhardt L.W."/>
            <person name="Bailey B.A."/>
            <person name="Cohen S.P."/>
        </authorList>
    </citation>
    <scope>NUCLEOTIDE SEQUENCE [LARGE SCALE GENOMIC DNA]</scope>
    <source>
        <strain evidence="11 12">MS-2</strain>
    </source>
</reference>